<dbReference type="Pfam" id="PF00581">
    <property type="entry name" value="Rhodanese"/>
    <property type="match status" value="1"/>
</dbReference>
<dbReference type="Proteomes" id="UP000321484">
    <property type="component" value="Unassembled WGS sequence"/>
</dbReference>
<dbReference type="PANTHER" id="PTHR43031">
    <property type="entry name" value="FAD-DEPENDENT OXIDOREDUCTASE"/>
    <property type="match status" value="1"/>
</dbReference>
<dbReference type="SUPFAM" id="SSF52821">
    <property type="entry name" value="Rhodanese/Cell cycle control phosphatase"/>
    <property type="match status" value="1"/>
</dbReference>
<dbReference type="PROSITE" id="PS51257">
    <property type="entry name" value="PROKAR_LIPOPROTEIN"/>
    <property type="match status" value="1"/>
</dbReference>
<dbReference type="InterPro" id="IPR001763">
    <property type="entry name" value="Rhodanese-like_dom"/>
</dbReference>
<dbReference type="InterPro" id="IPR036873">
    <property type="entry name" value="Rhodanese-like_dom_sf"/>
</dbReference>
<dbReference type="PANTHER" id="PTHR43031:SF1">
    <property type="entry name" value="PYRIDINE NUCLEOTIDE-DISULPHIDE OXIDOREDUCTASE"/>
    <property type="match status" value="1"/>
</dbReference>
<name>A0A511YU99_9CELL</name>
<feature type="domain" description="Rhodanese" evidence="2">
    <location>
        <begin position="65"/>
        <end position="155"/>
    </location>
</feature>
<dbReference type="AlphaFoldDB" id="A0A511YU99"/>
<keyword evidence="1" id="KW-0732">Signal</keyword>
<gene>
    <name evidence="3" type="ORF">AFE02nite_05030</name>
</gene>
<accession>A0A511YU99</accession>
<dbReference type="SMART" id="SM00450">
    <property type="entry name" value="RHOD"/>
    <property type="match status" value="1"/>
</dbReference>
<dbReference type="EMBL" id="BJYK01000001">
    <property type="protein sequence ID" value="GEN78769.1"/>
    <property type="molecule type" value="Genomic_DNA"/>
</dbReference>
<dbReference type="Gene3D" id="3.40.250.10">
    <property type="entry name" value="Rhodanese-like domain"/>
    <property type="match status" value="1"/>
</dbReference>
<evidence type="ECO:0000256" key="1">
    <source>
        <dbReference type="SAM" id="SignalP"/>
    </source>
</evidence>
<feature type="chain" id="PRO_5039240400" evidence="1">
    <location>
        <begin position="23"/>
        <end position="156"/>
    </location>
</feature>
<proteinExistence type="predicted"/>
<keyword evidence="4" id="KW-1185">Reference proteome</keyword>
<evidence type="ECO:0000313" key="4">
    <source>
        <dbReference type="Proteomes" id="UP000321484"/>
    </source>
</evidence>
<reference evidence="3 4" key="1">
    <citation type="submission" date="2019-07" db="EMBL/GenBank/DDBJ databases">
        <title>Whole genome shotgun sequence of Actinotalea fermentans NBRC 105374.</title>
        <authorList>
            <person name="Hosoyama A."/>
            <person name="Uohara A."/>
            <person name="Ohji S."/>
            <person name="Ichikawa N."/>
        </authorList>
    </citation>
    <scope>NUCLEOTIDE SEQUENCE [LARGE SCALE GENOMIC DNA]</scope>
    <source>
        <strain evidence="3 4">NBRC 105374</strain>
    </source>
</reference>
<comment type="caution">
    <text evidence="3">The sequence shown here is derived from an EMBL/GenBank/DDBJ whole genome shotgun (WGS) entry which is preliminary data.</text>
</comment>
<organism evidence="3 4">
    <name type="scientific">Actinotalea fermentans</name>
    <dbReference type="NCBI Taxonomy" id="43671"/>
    <lineage>
        <taxon>Bacteria</taxon>
        <taxon>Bacillati</taxon>
        <taxon>Actinomycetota</taxon>
        <taxon>Actinomycetes</taxon>
        <taxon>Micrococcales</taxon>
        <taxon>Cellulomonadaceae</taxon>
        <taxon>Actinotalea</taxon>
    </lineage>
</organism>
<evidence type="ECO:0000313" key="3">
    <source>
        <dbReference type="EMBL" id="GEN78769.1"/>
    </source>
</evidence>
<protein>
    <submittedName>
        <fullName evidence="3">Rhodanese-like domain-containing protein</fullName>
    </submittedName>
</protein>
<feature type="signal peptide" evidence="1">
    <location>
        <begin position="1"/>
        <end position="22"/>
    </location>
</feature>
<sequence length="156" mass="15467">MLPPMKKTTIAGLGLATLLALAACSNDTEGTSGASAATPGTDPVACVQAAECTTLAPAEFADLAAADGVVLLDVRTPQEFAEGHLDGAVNLDVSAADFTTRLADLDPEATYAVYCRSGNRSQTALGLMSQAGIDGAADLAGGIGAWVGAGLPVTTD</sequence>
<dbReference type="CDD" id="cd00158">
    <property type="entry name" value="RHOD"/>
    <property type="match status" value="1"/>
</dbReference>
<evidence type="ECO:0000259" key="2">
    <source>
        <dbReference type="PROSITE" id="PS50206"/>
    </source>
</evidence>
<dbReference type="InterPro" id="IPR050229">
    <property type="entry name" value="GlpE_sulfurtransferase"/>
</dbReference>
<dbReference type="PROSITE" id="PS50206">
    <property type="entry name" value="RHODANESE_3"/>
    <property type="match status" value="1"/>
</dbReference>